<keyword evidence="8" id="KW-1185">Reference proteome</keyword>
<comment type="caution">
    <text evidence="7">The sequence shown here is derived from an EMBL/GenBank/DDBJ whole genome shotgun (WGS) entry which is preliminary data.</text>
</comment>
<evidence type="ECO:0000256" key="1">
    <source>
        <dbReference type="ARBA" id="ARBA00004613"/>
    </source>
</evidence>
<sequence length="143" mass="16678">MTTPAGEKLEEIPPPSHKMQKTQLYFPPMKTLFLLLLFFHAQMRFCCGVSVLDLKLVKDSNFEIMGKRGCAEKIKECSEMVDEEGLMDSESNRRVLLMQKKYISYGTLKRDLVQISDALLRNKRCFLRHYYGNEIPFQIFTSI</sequence>
<keyword evidence="4" id="KW-0372">Hormone</keyword>
<organism evidence="7 8">
    <name type="scientific">Datura stramonium</name>
    <name type="common">Jimsonweed</name>
    <name type="synonym">Common thornapple</name>
    <dbReference type="NCBI Taxonomy" id="4076"/>
    <lineage>
        <taxon>Eukaryota</taxon>
        <taxon>Viridiplantae</taxon>
        <taxon>Streptophyta</taxon>
        <taxon>Embryophyta</taxon>
        <taxon>Tracheophyta</taxon>
        <taxon>Spermatophyta</taxon>
        <taxon>Magnoliopsida</taxon>
        <taxon>eudicotyledons</taxon>
        <taxon>Gunneridae</taxon>
        <taxon>Pentapetalae</taxon>
        <taxon>asterids</taxon>
        <taxon>lamiids</taxon>
        <taxon>Solanales</taxon>
        <taxon>Solanaceae</taxon>
        <taxon>Solanoideae</taxon>
        <taxon>Datureae</taxon>
        <taxon>Datura</taxon>
    </lineage>
</organism>
<evidence type="ECO:0000256" key="2">
    <source>
        <dbReference type="ARBA" id="ARBA00009178"/>
    </source>
</evidence>
<proteinExistence type="inferred from homology"/>
<name>A0ABS8WPQ0_DATST</name>
<dbReference type="EMBL" id="JACEIK010009110">
    <property type="protein sequence ID" value="MCE3051974.1"/>
    <property type="molecule type" value="Genomic_DNA"/>
</dbReference>
<evidence type="ECO:0000256" key="6">
    <source>
        <dbReference type="ARBA" id="ARBA00023157"/>
    </source>
</evidence>
<evidence type="ECO:0000256" key="4">
    <source>
        <dbReference type="ARBA" id="ARBA00022702"/>
    </source>
</evidence>
<evidence type="ECO:0000313" key="7">
    <source>
        <dbReference type="EMBL" id="MCE3051974.1"/>
    </source>
</evidence>
<dbReference type="Proteomes" id="UP000823775">
    <property type="component" value="Unassembled WGS sequence"/>
</dbReference>
<comment type="similarity">
    <text evidence="2">Belongs to the plant rapid alkalinization factor (RALF) family.</text>
</comment>
<gene>
    <name evidence="7" type="ORF">HAX54_051336</name>
</gene>
<evidence type="ECO:0000313" key="8">
    <source>
        <dbReference type="Proteomes" id="UP000823775"/>
    </source>
</evidence>
<dbReference type="Pfam" id="PF05498">
    <property type="entry name" value="RALF"/>
    <property type="match status" value="1"/>
</dbReference>
<dbReference type="InterPro" id="IPR008801">
    <property type="entry name" value="RALF"/>
</dbReference>
<protein>
    <submittedName>
        <fullName evidence="7">Uncharacterized protein</fullName>
    </submittedName>
</protein>
<evidence type="ECO:0000256" key="5">
    <source>
        <dbReference type="ARBA" id="ARBA00022729"/>
    </source>
</evidence>
<comment type="subcellular location">
    <subcellularLocation>
        <location evidence="1">Secreted</location>
    </subcellularLocation>
</comment>
<accession>A0ABS8WPQ0</accession>
<dbReference type="PANTHER" id="PTHR33136:SF36">
    <property type="entry name" value="PROTEIN RALF-LIKE 31"/>
    <property type="match status" value="1"/>
</dbReference>
<keyword evidence="6" id="KW-1015">Disulfide bond</keyword>
<keyword evidence="3" id="KW-0964">Secreted</keyword>
<evidence type="ECO:0000256" key="3">
    <source>
        <dbReference type="ARBA" id="ARBA00022525"/>
    </source>
</evidence>
<dbReference type="PANTHER" id="PTHR33136">
    <property type="entry name" value="RAPID ALKALINIZATION FACTOR-LIKE"/>
    <property type="match status" value="1"/>
</dbReference>
<keyword evidence="5" id="KW-0732">Signal</keyword>
<reference evidence="7 8" key="1">
    <citation type="journal article" date="2021" name="BMC Genomics">
        <title>Datura genome reveals duplications of psychoactive alkaloid biosynthetic genes and high mutation rate following tissue culture.</title>
        <authorList>
            <person name="Rajewski A."/>
            <person name="Carter-House D."/>
            <person name="Stajich J."/>
            <person name="Litt A."/>
        </authorList>
    </citation>
    <scope>NUCLEOTIDE SEQUENCE [LARGE SCALE GENOMIC DNA]</scope>
    <source>
        <strain evidence="7">AR-01</strain>
    </source>
</reference>